<dbReference type="AlphaFoldDB" id="A0AAE0C6W9"/>
<keyword evidence="2" id="KW-1185">Reference proteome</keyword>
<comment type="caution">
    <text evidence="1">The sequence shown here is derived from an EMBL/GenBank/DDBJ whole genome shotgun (WGS) entry which is preliminary data.</text>
</comment>
<protein>
    <submittedName>
        <fullName evidence="1">Uncharacterized protein</fullName>
    </submittedName>
</protein>
<accession>A0AAE0C6W9</accession>
<organism evidence="1 2">
    <name type="scientific">Cymbomonas tetramitiformis</name>
    <dbReference type="NCBI Taxonomy" id="36881"/>
    <lineage>
        <taxon>Eukaryota</taxon>
        <taxon>Viridiplantae</taxon>
        <taxon>Chlorophyta</taxon>
        <taxon>Pyramimonadophyceae</taxon>
        <taxon>Pyramimonadales</taxon>
        <taxon>Pyramimonadaceae</taxon>
        <taxon>Cymbomonas</taxon>
    </lineage>
</organism>
<evidence type="ECO:0000313" key="1">
    <source>
        <dbReference type="EMBL" id="KAK3249541.1"/>
    </source>
</evidence>
<gene>
    <name evidence="1" type="ORF">CYMTET_41035</name>
</gene>
<evidence type="ECO:0000313" key="2">
    <source>
        <dbReference type="Proteomes" id="UP001190700"/>
    </source>
</evidence>
<name>A0AAE0C6W9_9CHLO</name>
<dbReference type="Proteomes" id="UP001190700">
    <property type="component" value="Unassembled WGS sequence"/>
</dbReference>
<dbReference type="EMBL" id="LGRX02027265">
    <property type="protein sequence ID" value="KAK3249541.1"/>
    <property type="molecule type" value="Genomic_DNA"/>
</dbReference>
<proteinExistence type="predicted"/>
<reference evidence="1 2" key="1">
    <citation type="journal article" date="2015" name="Genome Biol. Evol.">
        <title>Comparative Genomics of a Bacterivorous Green Alga Reveals Evolutionary Causalities and Consequences of Phago-Mixotrophic Mode of Nutrition.</title>
        <authorList>
            <person name="Burns J.A."/>
            <person name="Paasch A."/>
            <person name="Narechania A."/>
            <person name="Kim E."/>
        </authorList>
    </citation>
    <scope>NUCLEOTIDE SEQUENCE [LARGE SCALE GENOMIC DNA]</scope>
    <source>
        <strain evidence="1 2">PLY_AMNH</strain>
    </source>
</reference>
<sequence length="163" mass="18366">MPCLPRKALFGKALFCKGIVLGAGQAQQASLPASLPRQSFAEDESPALEIGVDGRVHLKINSKCKSLGEWESSFLEIALSAPSKEGGKILLLFRDWFCLRANQFGFKVMLEFYDFLMRLVREEKTSMEMARVVLVWRDFQLRKMADGVDLFTPGTPRSRETAF</sequence>